<dbReference type="GO" id="GO:0050518">
    <property type="term" value="F:2-C-methyl-D-erythritol 4-phosphate cytidylyltransferase activity"/>
    <property type="evidence" value="ECO:0007669"/>
    <property type="project" value="UniProtKB-EC"/>
</dbReference>
<dbReference type="InterPro" id="IPR001228">
    <property type="entry name" value="IspD"/>
</dbReference>
<evidence type="ECO:0000256" key="4">
    <source>
        <dbReference type="ARBA" id="ARBA00022679"/>
    </source>
</evidence>
<feature type="site" description="Transition state stabilizer" evidence="7">
    <location>
        <position position="15"/>
    </location>
</feature>
<dbReference type="NCBIfam" id="TIGR00453">
    <property type="entry name" value="ispD"/>
    <property type="match status" value="1"/>
</dbReference>
<dbReference type="InterPro" id="IPR029044">
    <property type="entry name" value="Nucleotide-diphossugar_trans"/>
</dbReference>
<evidence type="ECO:0000256" key="1">
    <source>
        <dbReference type="ARBA" id="ARBA00001282"/>
    </source>
</evidence>
<comment type="function">
    <text evidence="7">Catalyzes the formation of 4-diphosphocytidyl-2-C-methyl-D-erythritol from CTP and 2-C-methyl-D-erythritol 4-phosphate (MEP).</text>
</comment>
<evidence type="ECO:0000256" key="7">
    <source>
        <dbReference type="HAMAP-Rule" id="MF_00108"/>
    </source>
</evidence>
<dbReference type="HAMAP" id="MF_00108">
    <property type="entry name" value="IspD"/>
    <property type="match status" value="1"/>
</dbReference>
<dbReference type="RefSeq" id="WP_282012014.1">
    <property type="nucleotide sequence ID" value="NZ_OX336137.1"/>
</dbReference>
<evidence type="ECO:0000313" key="8">
    <source>
        <dbReference type="EMBL" id="CAI2719164.1"/>
    </source>
</evidence>
<dbReference type="EC" id="2.7.7.60" evidence="7"/>
<reference evidence="8 9" key="1">
    <citation type="submission" date="2022-09" db="EMBL/GenBank/DDBJ databases">
        <authorList>
            <person name="Kop L."/>
        </authorList>
    </citation>
    <scope>NUCLEOTIDE SEQUENCE [LARGE SCALE GENOMIC DNA]</scope>
    <source>
        <strain evidence="8 9">347</strain>
    </source>
</reference>
<comment type="similarity">
    <text evidence="3 7">Belongs to the IspD/TarI cytidylyltransferase family. IspD subfamily.</text>
</comment>
<comment type="catalytic activity">
    <reaction evidence="1 7">
        <text>2-C-methyl-D-erythritol 4-phosphate + CTP + H(+) = 4-CDP-2-C-methyl-D-erythritol + diphosphate</text>
        <dbReference type="Rhea" id="RHEA:13429"/>
        <dbReference type="ChEBI" id="CHEBI:15378"/>
        <dbReference type="ChEBI" id="CHEBI:33019"/>
        <dbReference type="ChEBI" id="CHEBI:37563"/>
        <dbReference type="ChEBI" id="CHEBI:57823"/>
        <dbReference type="ChEBI" id="CHEBI:58262"/>
        <dbReference type="EC" id="2.7.7.60"/>
    </reaction>
</comment>
<accession>A0ABN8VZF0</accession>
<keyword evidence="5 7" id="KW-0548">Nucleotidyltransferase</keyword>
<feature type="site" description="Positions MEP for the nucleophilic attack" evidence="7">
    <location>
        <position position="208"/>
    </location>
</feature>
<dbReference type="SUPFAM" id="SSF53448">
    <property type="entry name" value="Nucleotide-diphospho-sugar transferases"/>
    <property type="match status" value="1"/>
</dbReference>
<gene>
    <name evidence="7 8" type="primary">ispD</name>
    <name evidence="8" type="ORF">NSPWAT_2308</name>
</gene>
<keyword evidence="4 7" id="KW-0808">Transferase</keyword>
<dbReference type="InterPro" id="IPR050088">
    <property type="entry name" value="IspD/TarI_cytidylyltransf_bact"/>
</dbReference>
<evidence type="ECO:0000313" key="9">
    <source>
        <dbReference type="Proteomes" id="UP001157733"/>
    </source>
</evidence>
<comment type="pathway">
    <text evidence="2 7">Isoprenoid biosynthesis; isopentenyl diphosphate biosynthesis via DXP pathway; isopentenyl diphosphate from 1-deoxy-D-xylulose 5-phosphate: step 2/6.</text>
</comment>
<dbReference type="InterPro" id="IPR018294">
    <property type="entry name" value="ISPD_synthase_CS"/>
</dbReference>
<evidence type="ECO:0000256" key="2">
    <source>
        <dbReference type="ARBA" id="ARBA00004787"/>
    </source>
</evidence>
<protein>
    <recommendedName>
        <fullName evidence="7">2-C-methyl-D-erythritol 4-phosphate cytidylyltransferase</fullName>
        <ecNumber evidence="7">2.7.7.60</ecNumber>
    </recommendedName>
    <alternativeName>
        <fullName evidence="7">4-diphosphocytidyl-2C-methyl-D-erythritol synthase</fullName>
    </alternativeName>
    <alternativeName>
        <fullName evidence="7">MEP cytidylyltransferase</fullName>
        <shortName evidence="7">MCT</shortName>
    </alternativeName>
</protein>
<proteinExistence type="inferred from homology"/>
<evidence type="ECO:0000256" key="3">
    <source>
        <dbReference type="ARBA" id="ARBA00009789"/>
    </source>
</evidence>
<dbReference type="PANTHER" id="PTHR32125">
    <property type="entry name" value="2-C-METHYL-D-ERYTHRITOL 4-PHOSPHATE CYTIDYLYLTRANSFERASE, CHLOROPLASTIC"/>
    <property type="match status" value="1"/>
</dbReference>
<dbReference type="PANTHER" id="PTHR32125:SF4">
    <property type="entry name" value="2-C-METHYL-D-ERYTHRITOL 4-PHOSPHATE CYTIDYLYLTRANSFERASE, CHLOROPLASTIC"/>
    <property type="match status" value="1"/>
</dbReference>
<dbReference type="PROSITE" id="PS01295">
    <property type="entry name" value="ISPD"/>
    <property type="match status" value="1"/>
</dbReference>
<name>A0ABN8VZF0_9BACT</name>
<dbReference type="CDD" id="cd02516">
    <property type="entry name" value="CDP-ME_synthetase"/>
    <property type="match status" value="1"/>
</dbReference>
<feature type="site" description="Positions MEP for the nucleophilic attack" evidence="7">
    <location>
        <position position="152"/>
    </location>
</feature>
<dbReference type="Gene3D" id="3.90.550.10">
    <property type="entry name" value="Spore Coat Polysaccharide Biosynthesis Protein SpsA, Chain A"/>
    <property type="match status" value="1"/>
</dbReference>
<evidence type="ECO:0000256" key="5">
    <source>
        <dbReference type="ARBA" id="ARBA00022695"/>
    </source>
</evidence>
<organism evidence="8 9">
    <name type="scientific">Nitrospina watsonii</name>
    <dbReference type="NCBI Taxonomy" id="1323948"/>
    <lineage>
        <taxon>Bacteria</taxon>
        <taxon>Pseudomonadati</taxon>
        <taxon>Nitrospinota/Tectimicrobiota group</taxon>
        <taxon>Nitrospinota</taxon>
        <taxon>Nitrospinia</taxon>
        <taxon>Nitrospinales</taxon>
        <taxon>Nitrospinaceae</taxon>
        <taxon>Nitrospina</taxon>
    </lineage>
</organism>
<evidence type="ECO:0000256" key="6">
    <source>
        <dbReference type="ARBA" id="ARBA00023229"/>
    </source>
</evidence>
<dbReference type="InterPro" id="IPR034683">
    <property type="entry name" value="IspD/TarI"/>
</dbReference>
<dbReference type="Proteomes" id="UP001157733">
    <property type="component" value="Chromosome"/>
</dbReference>
<sequence>MTIAAIIPAAGQGVRMGTQIPKQFLALSGKPILQHTLDVFQRCAAVDEIIVVVPANEMEAVRDFATSASKVKQVVAGGEQRQDSVRHGFEALDADTEIVVVHDGVRPFVTPEMIEASIHAAREEGAAIAAIPLSDTVKKVDKEQFVERTVDRDGLWRVQTPQTFRYAVLKEAYARAAADAYYGTDEGTLIEHLGRPLKVIPGSELNIKITRAEDLILGEKIAELLARG</sequence>
<keyword evidence="6 7" id="KW-0414">Isoprene biosynthesis</keyword>
<dbReference type="EMBL" id="OX336137">
    <property type="protein sequence ID" value="CAI2719164.1"/>
    <property type="molecule type" value="Genomic_DNA"/>
</dbReference>
<dbReference type="Pfam" id="PF01128">
    <property type="entry name" value="IspD"/>
    <property type="match status" value="1"/>
</dbReference>
<keyword evidence="9" id="KW-1185">Reference proteome</keyword>
<feature type="site" description="Transition state stabilizer" evidence="7">
    <location>
        <position position="22"/>
    </location>
</feature>